<organism evidence="2 3">
    <name type="scientific">Sphingomonas caseinilyticus</name>
    <dbReference type="NCBI Taxonomy" id="2908205"/>
    <lineage>
        <taxon>Bacteria</taxon>
        <taxon>Pseudomonadati</taxon>
        <taxon>Pseudomonadota</taxon>
        <taxon>Alphaproteobacteria</taxon>
        <taxon>Sphingomonadales</taxon>
        <taxon>Sphingomonadaceae</taxon>
        <taxon>Sphingomonas</taxon>
    </lineage>
</organism>
<keyword evidence="3" id="KW-1185">Reference proteome</keyword>
<dbReference type="SUPFAM" id="SSF53756">
    <property type="entry name" value="UDP-Glycosyltransferase/glycogen phosphorylase"/>
    <property type="match status" value="1"/>
</dbReference>
<feature type="domain" description="Glycosyl transferase family 1" evidence="1">
    <location>
        <begin position="187"/>
        <end position="345"/>
    </location>
</feature>
<evidence type="ECO:0000313" key="3">
    <source>
        <dbReference type="Proteomes" id="UP001203410"/>
    </source>
</evidence>
<reference evidence="2 3" key="1">
    <citation type="submission" date="2022-05" db="EMBL/GenBank/DDBJ databases">
        <authorList>
            <person name="Jo J.-H."/>
            <person name="Im W.-T."/>
        </authorList>
    </citation>
    <scope>NUCLEOTIDE SEQUENCE [LARGE SCALE GENOMIC DNA]</scope>
    <source>
        <strain evidence="2 3">NSE70-1</strain>
    </source>
</reference>
<dbReference type="PANTHER" id="PTHR46401">
    <property type="entry name" value="GLYCOSYLTRANSFERASE WBBK-RELATED"/>
    <property type="match status" value="1"/>
</dbReference>
<dbReference type="RefSeq" id="WP_249902689.1">
    <property type="nucleotide sequence ID" value="NZ_JAMGBA010000001.1"/>
</dbReference>
<accession>A0ABT0RR63</accession>
<dbReference type="CDD" id="cd03809">
    <property type="entry name" value="GT4_MtfB-like"/>
    <property type="match status" value="1"/>
</dbReference>
<protein>
    <submittedName>
        <fullName evidence="2">Glycosyltransferase family 4 protein</fullName>
    </submittedName>
</protein>
<dbReference type="InterPro" id="IPR001296">
    <property type="entry name" value="Glyco_trans_1"/>
</dbReference>
<dbReference type="Gene3D" id="3.40.50.2000">
    <property type="entry name" value="Glycogen Phosphorylase B"/>
    <property type="match status" value="1"/>
</dbReference>
<dbReference type="EMBL" id="JAMGBA010000001">
    <property type="protein sequence ID" value="MCL6697313.1"/>
    <property type="molecule type" value="Genomic_DNA"/>
</dbReference>
<evidence type="ECO:0000259" key="1">
    <source>
        <dbReference type="Pfam" id="PF00534"/>
    </source>
</evidence>
<gene>
    <name evidence="2" type="ORF">LZ496_00715</name>
</gene>
<proteinExistence type="predicted"/>
<dbReference type="Proteomes" id="UP001203410">
    <property type="component" value="Unassembled WGS sequence"/>
</dbReference>
<sequence>MIWRLWAGKLATGIDRVSLAYVEHFKHRARAVVQRKSLRITLSARDSDRLFEQILHAGHVTRVDWIIRGLSLLPSAIQSSPERGAIYLNVGHTGLNEPSLPEWVSANQLRAVYMIHDIIPVTHPQFCRPGEASKHEQRLDHMLASASGIIANSESTLAALEQYAQSHGRPMPPSIAALIAGQQAAKDRPPASPGRPYFLVVGTIEARKNHILLLRLWQRLVDQLGDAAPMLVIIGQRGWEAEATFGILDDLGGLAKHVVEFGRCGDEQLAGWISGARALLMPSFIEGFGLPVIEALQLGCPVIASDLPVYREIAGSIPTYVDPRDETGWLELIRAFVTDSPERQRQMAAMPDYRAPSWSEHFGKVEPWLDRVI</sequence>
<dbReference type="Pfam" id="PF00534">
    <property type="entry name" value="Glycos_transf_1"/>
    <property type="match status" value="1"/>
</dbReference>
<dbReference type="PANTHER" id="PTHR46401:SF9">
    <property type="entry name" value="MANNOSYLTRANSFERASE A"/>
    <property type="match status" value="1"/>
</dbReference>
<evidence type="ECO:0000313" key="2">
    <source>
        <dbReference type="EMBL" id="MCL6697313.1"/>
    </source>
</evidence>
<name>A0ABT0RR63_9SPHN</name>
<comment type="caution">
    <text evidence="2">The sequence shown here is derived from an EMBL/GenBank/DDBJ whole genome shotgun (WGS) entry which is preliminary data.</text>
</comment>